<evidence type="ECO:0000313" key="1">
    <source>
        <dbReference type="EMBL" id="OYQ51654.1"/>
    </source>
</evidence>
<gene>
    <name evidence="1" type="ORF">CHX27_00210</name>
</gene>
<evidence type="ECO:0000313" key="2">
    <source>
        <dbReference type="Proteomes" id="UP000216035"/>
    </source>
</evidence>
<keyword evidence="2" id="KW-1185">Reference proteome</keyword>
<dbReference type="EMBL" id="NOXX01000022">
    <property type="protein sequence ID" value="OYQ51654.1"/>
    <property type="molecule type" value="Genomic_DNA"/>
</dbReference>
<reference evidence="1 2" key="1">
    <citation type="submission" date="2017-07" db="EMBL/GenBank/DDBJ databases">
        <title>Flavobacterium cyanobacteriorum sp. nov., isolated from cyanobacterial aggregates in a eutrophic lake.</title>
        <authorList>
            <person name="Cai H."/>
        </authorList>
    </citation>
    <scope>NUCLEOTIDE SEQUENCE [LARGE SCALE GENOMIC DNA]</scope>
    <source>
        <strain evidence="1 2">TH167</strain>
    </source>
</reference>
<comment type="caution">
    <text evidence="1">The sequence shown here is derived from an EMBL/GenBank/DDBJ whole genome shotgun (WGS) entry which is preliminary data.</text>
</comment>
<accession>A0A256AER1</accession>
<protein>
    <submittedName>
        <fullName evidence="1">Uncharacterized protein</fullName>
    </submittedName>
</protein>
<organism evidence="1 2">
    <name type="scientific">Flavobacterium aurantiibacter</name>
    <dbReference type="NCBI Taxonomy" id="2023067"/>
    <lineage>
        <taxon>Bacteria</taxon>
        <taxon>Pseudomonadati</taxon>
        <taxon>Bacteroidota</taxon>
        <taxon>Flavobacteriia</taxon>
        <taxon>Flavobacteriales</taxon>
        <taxon>Flavobacteriaceae</taxon>
        <taxon>Flavobacterium</taxon>
    </lineage>
</organism>
<sequence>MWDRYILFEYKDTTEVSQKLPVALHDVSIAQKSEIENNTVPNAVRMSSTIEIGKGQALYKEFKYFDSNDRLLLWYTFDTRTGYYIDITPTTSQIPPLGCPPGSSRVGVCNYGSGLAACIADVSVKHIVTELAKGRSVTVTTNNTLLGVEVCATGTVQP</sequence>
<proteinExistence type="predicted"/>
<name>A0A256AER1_9FLAO</name>
<dbReference type="Proteomes" id="UP000216035">
    <property type="component" value="Unassembled WGS sequence"/>
</dbReference>
<dbReference type="AlphaFoldDB" id="A0A256AER1"/>